<accession>A0A1G2DTL7</accession>
<feature type="region of interest" description="Disordered" evidence="1">
    <location>
        <begin position="161"/>
        <end position="187"/>
    </location>
</feature>
<feature type="compositionally biased region" description="Acidic residues" evidence="1">
    <location>
        <begin position="96"/>
        <end position="108"/>
    </location>
</feature>
<dbReference type="EMBL" id="MHLU01000153">
    <property type="protein sequence ID" value="OGZ17004.1"/>
    <property type="molecule type" value="Genomic_DNA"/>
</dbReference>
<comment type="caution">
    <text evidence="2">The sequence shown here is derived from an EMBL/GenBank/DDBJ whole genome shotgun (WGS) entry which is preliminary data.</text>
</comment>
<evidence type="ECO:0000313" key="3">
    <source>
        <dbReference type="Proteomes" id="UP000178106"/>
    </source>
</evidence>
<name>A0A1G2DTL7_9BACT</name>
<sequence length="378" mass="40550">MGSSWDVFSGDEEECPNCGCKIKDTFLYECKDTLLGKIGSDIGEGIFLQDEVTHCGKLYCGECGTFLDNCPSCGSLGTIIGKIDPKSDDDARSDPPDDDSITPDDDDTPSYSSGSSPSYFPQSTTTKKSPDSGNSFVSVVFFALFLFVIFSLGKGSAPEKVTTPSASSVVGDSPLNTPGKADESDNENTTHAISVLPLNISSVPPLPPGVDGVVLDARHDYPIPGVLEHGALIFVGLDNQKSFSVTSYHDMNLERGDWVRIVTDDDGHVEVIKLADPSEALSRSPDAERESPIVATPPVFIPPSPPESQGVDGVVLDVEHNYSIPGRQELGVHLFVELSTGENVFITLFHDINLERRDKVRIARNDDGSLDVAKLPAE</sequence>
<dbReference type="Proteomes" id="UP000178106">
    <property type="component" value="Unassembled WGS sequence"/>
</dbReference>
<feature type="compositionally biased region" description="Low complexity" evidence="1">
    <location>
        <begin position="109"/>
        <end position="118"/>
    </location>
</feature>
<evidence type="ECO:0000256" key="1">
    <source>
        <dbReference type="SAM" id="MobiDB-lite"/>
    </source>
</evidence>
<gene>
    <name evidence="2" type="ORF">A2494_00755</name>
</gene>
<evidence type="ECO:0000313" key="2">
    <source>
        <dbReference type="EMBL" id="OGZ17004.1"/>
    </source>
</evidence>
<organism evidence="2 3">
    <name type="scientific">Candidatus Lloydbacteria bacterium RIFOXYC12_FULL_46_25</name>
    <dbReference type="NCBI Taxonomy" id="1798670"/>
    <lineage>
        <taxon>Bacteria</taxon>
        <taxon>Candidatus Lloydiibacteriota</taxon>
    </lineage>
</organism>
<protein>
    <submittedName>
        <fullName evidence="2">Uncharacterized protein</fullName>
    </submittedName>
</protein>
<proteinExistence type="predicted"/>
<feature type="compositionally biased region" description="Basic and acidic residues" evidence="1">
    <location>
        <begin position="84"/>
        <end position="95"/>
    </location>
</feature>
<reference evidence="2 3" key="1">
    <citation type="journal article" date="2016" name="Nat. Commun.">
        <title>Thousands of microbial genomes shed light on interconnected biogeochemical processes in an aquifer system.</title>
        <authorList>
            <person name="Anantharaman K."/>
            <person name="Brown C.T."/>
            <person name="Hug L.A."/>
            <person name="Sharon I."/>
            <person name="Castelle C.J."/>
            <person name="Probst A.J."/>
            <person name="Thomas B.C."/>
            <person name="Singh A."/>
            <person name="Wilkins M.J."/>
            <person name="Karaoz U."/>
            <person name="Brodie E.L."/>
            <person name="Williams K.H."/>
            <person name="Hubbard S.S."/>
            <person name="Banfield J.F."/>
        </authorList>
    </citation>
    <scope>NUCLEOTIDE SEQUENCE [LARGE SCALE GENOMIC DNA]</scope>
</reference>
<feature type="region of interest" description="Disordered" evidence="1">
    <location>
        <begin position="84"/>
        <end position="131"/>
    </location>
</feature>
<feature type="compositionally biased region" description="Polar residues" evidence="1">
    <location>
        <begin position="119"/>
        <end position="131"/>
    </location>
</feature>
<feature type="compositionally biased region" description="Polar residues" evidence="1">
    <location>
        <begin position="162"/>
        <end position="176"/>
    </location>
</feature>
<dbReference type="AlphaFoldDB" id="A0A1G2DTL7"/>